<evidence type="ECO:0000313" key="5">
    <source>
        <dbReference type="Proteomes" id="UP000694545"/>
    </source>
</evidence>
<feature type="domain" description="EF-hand" evidence="3">
    <location>
        <begin position="43"/>
        <end position="77"/>
    </location>
</feature>
<name>A0A8D2JCN1_VARKO</name>
<dbReference type="GO" id="GO:0048306">
    <property type="term" value="F:calcium-dependent protein binding"/>
    <property type="evidence" value="ECO:0007669"/>
    <property type="project" value="TreeGrafter"/>
</dbReference>
<dbReference type="Proteomes" id="UP000694545">
    <property type="component" value="Unplaced"/>
</dbReference>
<keyword evidence="2" id="KW-0106">Calcium</keyword>
<dbReference type="InterPro" id="IPR002048">
    <property type="entry name" value="EF_hand_dom"/>
</dbReference>
<dbReference type="Ensembl" id="ENSVKKT00000009926.1">
    <property type="protein sequence ID" value="ENSVKKP00000009685.1"/>
    <property type="gene ID" value="ENSVKKG00000006830.1"/>
</dbReference>
<dbReference type="OMA" id="QKYAAKE"/>
<proteinExistence type="predicted"/>
<dbReference type="GO" id="GO:0005615">
    <property type="term" value="C:extracellular space"/>
    <property type="evidence" value="ECO:0007669"/>
    <property type="project" value="TreeGrafter"/>
</dbReference>
<accession>A0A8D2JCN1</accession>
<dbReference type="GO" id="GO:0046914">
    <property type="term" value="F:transition metal ion binding"/>
    <property type="evidence" value="ECO:0007669"/>
    <property type="project" value="InterPro"/>
</dbReference>
<dbReference type="GO" id="GO:0005509">
    <property type="term" value="F:calcium ion binding"/>
    <property type="evidence" value="ECO:0007669"/>
    <property type="project" value="InterPro"/>
</dbReference>
<dbReference type="InterPro" id="IPR013787">
    <property type="entry name" value="S100_Ca-bd_sub"/>
</dbReference>
<dbReference type="PANTHER" id="PTHR11639:SF26">
    <property type="entry name" value="CORNULIN"/>
    <property type="match status" value="1"/>
</dbReference>
<dbReference type="PROSITE" id="PS50222">
    <property type="entry name" value="EF_HAND_2"/>
    <property type="match status" value="1"/>
</dbReference>
<evidence type="ECO:0000256" key="1">
    <source>
        <dbReference type="ARBA" id="ARBA00022723"/>
    </source>
</evidence>
<dbReference type="InterPro" id="IPR011992">
    <property type="entry name" value="EF-hand-dom_pair"/>
</dbReference>
<dbReference type="AlphaFoldDB" id="A0A8D2JCN1"/>
<dbReference type="Pfam" id="PF01023">
    <property type="entry name" value="S_100"/>
    <property type="match status" value="1"/>
</dbReference>
<dbReference type="Gene3D" id="1.10.238.10">
    <property type="entry name" value="EF-hand"/>
    <property type="match status" value="1"/>
</dbReference>
<reference evidence="4" key="1">
    <citation type="submission" date="2025-08" db="UniProtKB">
        <authorList>
            <consortium name="Ensembl"/>
        </authorList>
    </citation>
    <scope>IDENTIFICATION</scope>
</reference>
<keyword evidence="1" id="KW-0479">Metal-binding</keyword>
<dbReference type="GO" id="GO:0051896">
    <property type="term" value="P:regulation of phosphatidylinositol 3-kinase/protein kinase B signal transduction"/>
    <property type="evidence" value="ECO:0007669"/>
    <property type="project" value="TreeGrafter"/>
</dbReference>
<dbReference type="PROSITE" id="PS00018">
    <property type="entry name" value="EF_HAND_1"/>
    <property type="match status" value="1"/>
</dbReference>
<keyword evidence="5" id="KW-1185">Reference proteome</keyword>
<dbReference type="PANTHER" id="PTHR11639">
    <property type="entry name" value="S100 CALCIUM-BINDING PROTEIN"/>
    <property type="match status" value="1"/>
</dbReference>
<dbReference type="CDD" id="cd00213">
    <property type="entry name" value="S-100"/>
    <property type="match status" value="1"/>
</dbReference>
<reference evidence="4" key="2">
    <citation type="submission" date="2025-09" db="UniProtKB">
        <authorList>
            <consortium name="Ensembl"/>
        </authorList>
    </citation>
    <scope>IDENTIFICATION</scope>
</reference>
<dbReference type="GO" id="GO:1902808">
    <property type="term" value="P:positive regulation of cell cycle G1/S phase transition"/>
    <property type="evidence" value="ECO:0007669"/>
    <property type="project" value="TreeGrafter"/>
</dbReference>
<evidence type="ECO:0000313" key="4">
    <source>
        <dbReference type="Ensembl" id="ENSVKKP00000009685.1"/>
    </source>
</evidence>
<dbReference type="GO" id="GO:0071345">
    <property type="term" value="P:cellular response to cytokine stimulus"/>
    <property type="evidence" value="ECO:0007669"/>
    <property type="project" value="TreeGrafter"/>
</dbReference>
<organism evidence="4 5">
    <name type="scientific">Varanus komodoensis</name>
    <name type="common">Komodo dragon</name>
    <dbReference type="NCBI Taxonomy" id="61221"/>
    <lineage>
        <taxon>Eukaryota</taxon>
        <taxon>Metazoa</taxon>
        <taxon>Chordata</taxon>
        <taxon>Craniata</taxon>
        <taxon>Vertebrata</taxon>
        <taxon>Euteleostomi</taxon>
        <taxon>Lepidosauria</taxon>
        <taxon>Squamata</taxon>
        <taxon>Bifurcata</taxon>
        <taxon>Unidentata</taxon>
        <taxon>Episquamata</taxon>
        <taxon>Toxicofera</taxon>
        <taxon>Anguimorpha</taxon>
        <taxon>Paleoanguimorpha</taxon>
        <taxon>Varanoidea</taxon>
        <taxon>Varanidae</taxon>
        <taxon>Varanus</taxon>
    </lineage>
</organism>
<sequence length="77" mass="8619">CLQKLSPDIISAFEKYAKKEGDCATLSKGELKKLIQKEFAEVIVVSTIETVFQLLDTDCDGKVDFEEFTILAFKVAK</sequence>
<dbReference type="Pfam" id="PF00036">
    <property type="entry name" value="EF-hand_1"/>
    <property type="match status" value="1"/>
</dbReference>
<dbReference type="InterPro" id="IPR018247">
    <property type="entry name" value="EF_Hand_1_Ca_BS"/>
</dbReference>
<protein>
    <recommendedName>
        <fullName evidence="3">EF-hand domain-containing protein</fullName>
    </recommendedName>
</protein>
<dbReference type="SUPFAM" id="SSF47473">
    <property type="entry name" value="EF-hand"/>
    <property type="match status" value="1"/>
</dbReference>
<evidence type="ECO:0000259" key="3">
    <source>
        <dbReference type="PROSITE" id="PS50222"/>
    </source>
</evidence>
<evidence type="ECO:0000256" key="2">
    <source>
        <dbReference type="ARBA" id="ARBA00022837"/>
    </source>
</evidence>
<dbReference type="InterPro" id="IPR034325">
    <property type="entry name" value="S-100_dom"/>
</dbReference>
<dbReference type="SMART" id="SM01394">
    <property type="entry name" value="S_100"/>
    <property type="match status" value="1"/>
</dbReference>